<gene>
    <name evidence="1" type="ORF">LANO_0G13300G</name>
</gene>
<evidence type="ECO:0000313" key="2">
    <source>
        <dbReference type="Proteomes" id="UP000189911"/>
    </source>
</evidence>
<accession>A0A1G4KJZ9</accession>
<dbReference type="EMBL" id="LT598453">
    <property type="protein sequence ID" value="SCV04873.1"/>
    <property type="molecule type" value="Genomic_DNA"/>
</dbReference>
<reference evidence="2" key="1">
    <citation type="submission" date="2016-03" db="EMBL/GenBank/DDBJ databases">
        <authorList>
            <person name="Devillers Hugo."/>
        </authorList>
    </citation>
    <scope>NUCLEOTIDE SEQUENCE [LARGE SCALE GENOMIC DNA]</scope>
</reference>
<protein>
    <submittedName>
        <fullName evidence="1">LANO_0G13300g1_1</fullName>
    </submittedName>
</protein>
<proteinExistence type="predicted"/>
<dbReference type="Proteomes" id="UP000189911">
    <property type="component" value="Chromosome G"/>
</dbReference>
<organism evidence="1 2">
    <name type="scientific">Lachancea nothofagi CBS 11611</name>
    <dbReference type="NCBI Taxonomy" id="1266666"/>
    <lineage>
        <taxon>Eukaryota</taxon>
        <taxon>Fungi</taxon>
        <taxon>Dikarya</taxon>
        <taxon>Ascomycota</taxon>
        <taxon>Saccharomycotina</taxon>
        <taxon>Saccharomycetes</taxon>
        <taxon>Saccharomycetales</taxon>
        <taxon>Saccharomycetaceae</taxon>
        <taxon>Lachancea</taxon>
    </lineage>
</organism>
<keyword evidence="2" id="KW-1185">Reference proteome</keyword>
<evidence type="ECO:0000313" key="1">
    <source>
        <dbReference type="EMBL" id="SCV04873.1"/>
    </source>
</evidence>
<dbReference type="OrthoDB" id="4067025at2759"/>
<dbReference type="AlphaFoldDB" id="A0A1G4KJZ9"/>
<name>A0A1G4KJZ9_9SACH</name>
<sequence>MDNNAVSTKSRVDQSAGSLSRENCGLEHLAAEWQKNELNKKMVREDMMKQEVLQRLDRITESINADCRKTTVGSDHAPVSRLNWDELYETSANVMDLYTKEVDDCLAELDKFYRKQYLWQEAAFTIDSHRGAARIGVSESWVVNKETHLEYMRQELSSSARVIKKTLEELSRK</sequence>